<reference evidence="2" key="1">
    <citation type="journal article" date="2023" name="Int. J. Syst. Evol. Microbiol.">
        <title>Methylocystis iwaonis sp. nov., a type II methane-oxidizing bacterium from surface soil of a rice paddy field in Japan, and emended description of the genus Methylocystis (ex Whittenbury et al. 1970) Bowman et al. 1993.</title>
        <authorList>
            <person name="Kaise H."/>
            <person name="Sawadogo J.B."/>
            <person name="Alam M.S."/>
            <person name="Ueno C."/>
            <person name="Dianou D."/>
            <person name="Shinjo R."/>
            <person name="Asakawa S."/>
        </authorList>
    </citation>
    <scope>NUCLEOTIDE SEQUENCE</scope>
    <source>
        <strain evidence="2">LMG27198</strain>
    </source>
</reference>
<dbReference type="EMBL" id="BSEC01000005">
    <property type="protein sequence ID" value="GLI95740.1"/>
    <property type="molecule type" value="Genomic_DNA"/>
</dbReference>
<keyword evidence="3" id="KW-1185">Reference proteome</keyword>
<dbReference type="AlphaFoldDB" id="A0A9W6GZJ9"/>
<evidence type="ECO:0000313" key="2">
    <source>
        <dbReference type="EMBL" id="GLI95740.1"/>
    </source>
</evidence>
<proteinExistence type="predicted"/>
<dbReference type="Proteomes" id="UP001144323">
    <property type="component" value="Unassembled WGS sequence"/>
</dbReference>
<name>A0A9W6GZJ9_9HYPH</name>
<organism evidence="2 3">
    <name type="scientific">Methylocystis echinoides</name>
    <dbReference type="NCBI Taxonomy" id="29468"/>
    <lineage>
        <taxon>Bacteria</taxon>
        <taxon>Pseudomonadati</taxon>
        <taxon>Pseudomonadota</taxon>
        <taxon>Alphaproteobacteria</taxon>
        <taxon>Hyphomicrobiales</taxon>
        <taxon>Methylocystaceae</taxon>
        <taxon>Methylocystis</taxon>
    </lineage>
</organism>
<feature type="region of interest" description="Disordered" evidence="1">
    <location>
        <begin position="75"/>
        <end position="100"/>
    </location>
</feature>
<gene>
    <name evidence="2" type="ORF">LMG27198_47320</name>
</gene>
<sequence length="112" mass="11889">MRLSSFSAIAMTEIGGTASREGKRVEGMLFSLTQLRISGTARALFGIKNFPALAPPPREGSRRIAKPIRTPEMLAQPLTDSVPQGNLNNGNDGHKGGADLKNLLVQSNGFAV</sequence>
<evidence type="ECO:0000256" key="1">
    <source>
        <dbReference type="SAM" id="MobiDB-lite"/>
    </source>
</evidence>
<feature type="compositionally biased region" description="Polar residues" evidence="1">
    <location>
        <begin position="78"/>
        <end position="91"/>
    </location>
</feature>
<comment type="caution">
    <text evidence="2">The sequence shown here is derived from an EMBL/GenBank/DDBJ whole genome shotgun (WGS) entry which is preliminary data.</text>
</comment>
<accession>A0A9W6GZJ9</accession>
<protein>
    <submittedName>
        <fullName evidence="2">Uncharacterized protein</fullName>
    </submittedName>
</protein>
<evidence type="ECO:0000313" key="3">
    <source>
        <dbReference type="Proteomes" id="UP001144323"/>
    </source>
</evidence>